<protein>
    <submittedName>
        <fullName evidence="2">Bacterial ABC transporter protein EcsB</fullName>
    </submittedName>
</protein>
<gene>
    <name evidence="2" type="ORF">FC98_GL000266</name>
</gene>
<dbReference type="GO" id="GO:0016020">
    <property type="term" value="C:membrane"/>
    <property type="evidence" value="ECO:0007669"/>
    <property type="project" value="InterPro"/>
</dbReference>
<feature type="transmembrane region" description="Helical" evidence="1">
    <location>
        <begin position="55"/>
        <end position="79"/>
    </location>
</feature>
<feature type="transmembrane region" description="Helical" evidence="1">
    <location>
        <begin position="134"/>
        <end position="151"/>
    </location>
</feature>
<dbReference type="Proteomes" id="UP000051439">
    <property type="component" value="Unassembled WGS sequence"/>
</dbReference>
<evidence type="ECO:0000256" key="1">
    <source>
        <dbReference type="SAM" id="Phobius"/>
    </source>
</evidence>
<name>A0A0R1P0U3_9LACO</name>
<keyword evidence="1" id="KW-0472">Membrane</keyword>
<keyword evidence="3" id="KW-1185">Reference proteome</keyword>
<comment type="caution">
    <text evidence="2">The sequence shown here is derived from an EMBL/GenBank/DDBJ whole genome shotgun (WGS) entry which is preliminary data.</text>
</comment>
<dbReference type="Pfam" id="PF05975">
    <property type="entry name" value="EcsB"/>
    <property type="match status" value="1"/>
</dbReference>
<dbReference type="InterPro" id="IPR010288">
    <property type="entry name" value="EcsB_ABC"/>
</dbReference>
<keyword evidence="1" id="KW-1133">Transmembrane helix</keyword>
<proteinExistence type="predicted"/>
<dbReference type="RefSeq" id="WP_054654279.1">
    <property type="nucleotide sequence ID" value="NZ_AZEB01000001.1"/>
</dbReference>
<feature type="transmembrane region" description="Helical" evidence="1">
    <location>
        <begin position="100"/>
        <end position="122"/>
    </location>
</feature>
<keyword evidence="1" id="KW-0812">Transmembrane</keyword>
<dbReference type="PATRIC" id="fig|1423766.4.peg.264"/>
<feature type="transmembrane region" description="Helical" evidence="1">
    <location>
        <begin position="20"/>
        <end position="43"/>
    </location>
</feature>
<dbReference type="EMBL" id="AZEB01000001">
    <property type="protein sequence ID" value="KRL23538.1"/>
    <property type="molecule type" value="Genomic_DNA"/>
</dbReference>
<reference evidence="2 3" key="1">
    <citation type="journal article" date="2015" name="Genome Announc.">
        <title>Expanding the biotechnology potential of lactobacilli through comparative genomics of 213 strains and associated genera.</title>
        <authorList>
            <person name="Sun Z."/>
            <person name="Harris H.M."/>
            <person name="McCann A."/>
            <person name="Guo C."/>
            <person name="Argimon S."/>
            <person name="Zhang W."/>
            <person name="Yang X."/>
            <person name="Jeffery I.B."/>
            <person name="Cooney J.C."/>
            <person name="Kagawa T.F."/>
            <person name="Liu W."/>
            <person name="Song Y."/>
            <person name="Salvetti E."/>
            <person name="Wrobel A."/>
            <person name="Rasinkangas P."/>
            <person name="Parkhill J."/>
            <person name="Rea M.C."/>
            <person name="O'Sullivan O."/>
            <person name="Ritari J."/>
            <person name="Douillard F.P."/>
            <person name="Paul Ross R."/>
            <person name="Yang R."/>
            <person name="Briner A.E."/>
            <person name="Felis G.E."/>
            <person name="de Vos W.M."/>
            <person name="Barrangou R."/>
            <person name="Klaenhammer T.R."/>
            <person name="Caufield P.W."/>
            <person name="Cui Y."/>
            <person name="Zhang H."/>
            <person name="O'Toole P.W."/>
        </authorList>
    </citation>
    <scope>NUCLEOTIDE SEQUENCE [LARGE SCALE GENOMIC DNA]</scope>
    <source>
        <strain evidence="2 3">DSM 19906</strain>
    </source>
</reference>
<sequence>MKQLFKRRLVNHLIEMMKYLRLVFNDYFVLALLFMIGGLGYAYSNALKQLHAGTWWAPLVIVGVLLISVQLGRLATFVKDPDYVFLLPKESEMADYLRRGFNYSLILAGLIQVLIWFVMLPFVQVTTKVSGLELLMLLGTMLCLKTTWLNVDFARKYRLKQTWLLRGNRLLWRLIVPVLILGNAIYFSYLVSLLAAVLVALDSLLSRRSWVNRPLDWQTMIADENSRMHTVYQFFNLFTDVPSIAGSVKRRRYLDGLLGQIKLIPKNTYLYLYSHSIARDNEMSGLYVRLMVIGTVFLVFIKGEALPIILCLLFLYLIGFQMIPFYFHFDDNAFVHIYPITNQFQMKSFQRVLFLMLSSVAVVFGIAVIAVNFDNVVTIAGVIIGEALEIWAFIWLYVPRRILRGERNRD</sequence>
<organism evidence="2 3">
    <name type="scientific">Lentilactobacillus kisonensis DSM 19906 = JCM 15041</name>
    <dbReference type="NCBI Taxonomy" id="1423766"/>
    <lineage>
        <taxon>Bacteria</taxon>
        <taxon>Bacillati</taxon>
        <taxon>Bacillota</taxon>
        <taxon>Bacilli</taxon>
        <taxon>Lactobacillales</taxon>
        <taxon>Lactobacillaceae</taxon>
        <taxon>Lentilactobacillus</taxon>
    </lineage>
</organism>
<accession>A0A0R1P0U3</accession>
<dbReference type="AlphaFoldDB" id="A0A0R1P0U3"/>
<feature type="transmembrane region" description="Helical" evidence="1">
    <location>
        <begin position="307"/>
        <end position="327"/>
    </location>
</feature>
<evidence type="ECO:0000313" key="2">
    <source>
        <dbReference type="EMBL" id="KRL23538.1"/>
    </source>
</evidence>
<feature type="transmembrane region" description="Helical" evidence="1">
    <location>
        <begin position="377"/>
        <end position="398"/>
    </location>
</feature>
<feature type="transmembrane region" description="Helical" evidence="1">
    <location>
        <begin position="352"/>
        <end position="371"/>
    </location>
</feature>
<evidence type="ECO:0000313" key="3">
    <source>
        <dbReference type="Proteomes" id="UP000051439"/>
    </source>
</evidence>
<dbReference type="PIRSF" id="PIRSF037259">
    <property type="entry name" value="EcsB_ABC"/>
    <property type="match status" value="1"/>
</dbReference>